<evidence type="ECO:0000256" key="10">
    <source>
        <dbReference type="ARBA" id="ARBA00023125"/>
    </source>
</evidence>
<dbReference type="GO" id="GO:0006272">
    <property type="term" value="P:leading strand elongation"/>
    <property type="evidence" value="ECO:0007669"/>
    <property type="project" value="TreeGrafter"/>
</dbReference>
<dbReference type="InterPro" id="IPR038256">
    <property type="entry name" value="Pol_alpha_znc_sf"/>
</dbReference>
<dbReference type="CDD" id="cd05776">
    <property type="entry name" value="DNA_polB_alpha_exo"/>
    <property type="match status" value="1"/>
</dbReference>
<dbReference type="EC" id="2.7.7.7" evidence="12"/>
<dbReference type="InterPro" id="IPR006172">
    <property type="entry name" value="DNA-dir_DNA_pol_B"/>
</dbReference>
<evidence type="ECO:0000256" key="2">
    <source>
        <dbReference type="ARBA" id="ARBA00005755"/>
    </source>
</evidence>
<dbReference type="GO" id="GO:0005658">
    <property type="term" value="C:alpha DNA polymerase:primase complex"/>
    <property type="evidence" value="ECO:0007669"/>
    <property type="project" value="UniProtKB-ARBA"/>
</dbReference>
<dbReference type="InterPro" id="IPR017964">
    <property type="entry name" value="DNA-dir_DNA_pol_B_CS"/>
</dbReference>
<protein>
    <recommendedName>
        <fullName evidence="12">DNA polymerase</fullName>
        <ecNumber evidence="12">2.7.7.7</ecNumber>
    </recommendedName>
</protein>
<keyword evidence="11" id="KW-0539">Nucleus</keyword>
<dbReference type="GO" id="GO:0033554">
    <property type="term" value="P:cellular response to stress"/>
    <property type="evidence" value="ECO:0007669"/>
    <property type="project" value="UniProtKB-ARBA"/>
</dbReference>
<dbReference type="PRINTS" id="PR00106">
    <property type="entry name" value="DNAPOLB"/>
</dbReference>
<feature type="domain" description="DNA-directed DNA polymerase family B multifunctional" evidence="13">
    <location>
        <begin position="242"/>
        <end position="692"/>
    </location>
</feature>
<keyword evidence="9 12" id="KW-0239">DNA-directed DNA polymerase</keyword>
<dbReference type="SUPFAM" id="SSF53098">
    <property type="entry name" value="Ribonuclease H-like"/>
    <property type="match status" value="1"/>
</dbReference>
<dbReference type="InterPro" id="IPR045846">
    <property type="entry name" value="POLBc_alpha"/>
</dbReference>
<dbReference type="Gene3D" id="3.30.420.10">
    <property type="entry name" value="Ribonuclease H-like superfamily/Ribonuclease H"/>
    <property type="match status" value="1"/>
</dbReference>
<dbReference type="InterPro" id="IPR036397">
    <property type="entry name" value="RNaseH_sf"/>
</dbReference>
<dbReference type="Gene3D" id="3.90.1600.10">
    <property type="entry name" value="Palm domain of DNA polymerase"/>
    <property type="match status" value="1"/>
</dbReference>
<comment type="subcellular location">
    <subcellularLocation>
        <location evidence="1">Nucleus</location>
    </subcellularLocation>
</comment>
<dbReference type="GO" id="GO:0006273">
    <property type="term" value="P:lagging strand elongation"/>
    <property type="evidence" value="ECO:0007669"/>
    <property type="project" value="TreeGrafter"/>
</dbReference>
<keyword evidence="7" id="KW-0863">Zinc-finger</keyword>
<evidence type="ECO:0000259" key="14">
    <source>
        <dbReference type="Pfam" id="PF03104"/>
    </source>
</evidence>
<dbReference type="AlphaFoldDB" id="A0A9D4H2Y3"/>
<proteinExistence type="inferred from homology"/>
<dbReference type="FunFam" id="3.30.420.10:FF:000018">
    <property type="entry name" value="DNA polymerase"/>
    <property type="match status" value="1"/>
</dbReference>
<dbReference type="InterPro" id="IPR006134">
    <property type="entry name" value="DNA-dir_DNA_pol_B_multi_dom"/>
</dbReference>
<comment type="caution">
    <text evidence="16">The sequence shown here is derived from an EMBL/GenBank/DDBJ whole genome shotgun (WGS) entry which is preliminary data.</text>
</comment>
<keyword evidence="6" id="KW-0479">Metal-binding</keyword>
<dbReference type="PANTHER" id="PTHR45861">
    <property type="entry name" value="DNA POLYMERASE ALPHA CATALYTIC SUBUNIT"/>
    <property type="match status" value="1"/>
</dbReference>
<evidence type="ECO:0000256" key="6">
    <source>
        <dbReference type="ARBA" id="ARBA00022723"/>
    </source>
</evidence>
<dbReference type="Proteomes" id="UP000828390">
    <property type="component" value="Unassembled WGS sequence"/>
</dbReference>
<evidence type="ECO:0000259" key="13">
    <source>
        <dbReference type="Pfam" id="PF00136"/>
    </source>
</evidence>
<dbReference type="Gene3D" id="1.10.287.690">
    <property type="entry name" value="Helix hairpin bin"/>
    <property type="match status" value="1"/>
</dbReference>
<evidence type="ECO:0000259" key="15">
    <source>
        <dbReference type="Pfam" id="PF08996"/>
    </source>
</evidence>
<dbReference type="CDD" id="cd05532">
    <property type="entry name" value="POLBc_alpha"/>
    <property type="match status" value="1"/>
</dbReference>
<sequence>MTLNLRTLPNTKTHQNEIIGAACLINPSFHMDRPAPEQPFQQHFCAISKPNDCIFPWDFNEKVQKESRKMKVEVLPTERALLGFLLAKIHKIDPDLIVGHDIYGYDLDILLHRINANKIPHWSKIGRLKRTVMPKLSSYPSRGASHSEKSAMCGRMVCDIKISAKELVRLKSFDLTELTLQILKQKHVELDFEQIRNMYSSTAMLLHLVELTLIDSCHILNIMYELNVLPLALQITSICGNIMSRTLMGGRAERNEFLLLHAFTEKDFIVPDKEYKKKVPAPVADEEEEVDVTKGKSGQGRRKPAYAGGLVLEPKKGFYDKYILLLDFNSLYPSIIQEYNICFTTITRTEQAKSAENEDDLLSLELPSADLKPGILPTEIRKLVESRRQVKGLMKQEGLSHEQIMQYDIRQKALKLTANSMYGCLGFTFSRFYAKPLAALITMKGREILMKTKDLVQAMNLDVIYGDTDSIMINSNSTDINEVTKLGNKIKGEVNKLYKLLEIDIDGIYKSMLLLKKKKYAALSVHKGPDGKYTTQEEKKGLDIVRRDWSGLAKSVGDYVVSTILSGESRETVVELIHSRLNEVGEQVREGKIPVEEFLITKQLTKNPEDYPDKKSLPHVQVALRLNSKGGKRLKGGDTVAYVICEDGSNLAASQRAYHPDELAKSDSLKIDTKYYLAHQVHPVVSRLCDPIEGTDASHIAECLGLDPAGYRHAAQAREEAGDQELLDTVKVTDEEKYRDCERLMVKCPGATCRREIVLDVPLKGADMYIEASLGKCPNEQCPLIVAKNHVAIGNQLTVAIRDHIKKYYQGWMKCEDMACGARVRKMPLMFQRGHPVCPSCNKGVLNPEVGIPSPLK</sequence>
<dbReference type="SMART" id="SM00486">
    <property type="entry name" value="POLBc"/>
    <property type="match status" value="1"/>
</dbReference>
<dbReference type="GO" id="GO:0003682">
    <property type="term" value="F:chromatin binding"/>
    <property type="evidence" value="ECO:0007669"/>
    <property type="project" value="TreeGrafter"/>
</dbReference>
<dbReference type="NCBIfam" id="TIGR00592">
    <property type="entry name" value="pol2"/>
    <property type="match status" value="1"/>
</dbReference>
<dbReference type="FunFam" id="1.10.287.690:FF:000003">
    <property type="entry name" value="DNA polymerase"/>
    <property type="match status" value="1"/>
</dbReference>
<dbReference type="Gene3D" id="1.10.132.60">
    <property type="entry name" value="DNA polymerase family B, C-terminal domain"/>
    <property type="match status" value="1"/>
</dbReference>
<dbReference type="GO" id="GO:0000166">
    <property type="term" value="F:nucleotide binding"/>
    <property type="evidence" value="ECO:0007669"/>
    <property type="project" value="InterPro"/>
</dbReference>
<comment type="similarity">
    <text evidence="2 12">Belongs to the DNA polymerase type-B family.</text>
</comment>
<reference evidence="16" key="1">
    <citation type="journal article" date="2019" name="bioRxiv">
        <title>The Genome of the Zebra Mussel, Dreissena polymorpha: A Resource for Invasive Species Research.</title>
        <authorList>
            <person name="McCartney M.A."/>
            <person name="Auch B."/>
            <person name="Kono T."/>
            <person name="Mallez S."/>
            <person name="Zhang Y."/>
            <person name="Obille A."/>
            <person name="Becker A."/>
            <person name="Abrahante J.E."/>
            <person name="Garbe J."/>
            <person name="Badalamenti J.P."/>
            <person name="Herman A."/>
            <person name="Mangelson H."/>
            <person name="Liachko I."/>
            <person name="Sullivan S."/>
            <person name="Sone E.D."/>
            <person name="Koren S."/>
            <person name="Silverstein K.A.T."/>
            <person name="Beckman K.B."/>
            <person name="Gohl D.M."/>
        </authorList>
    </citation>
    <scope>NUCLEOTIDE SEQUENCE</scope>
    <source>
        <strain evidence="16">Duluth1</strain>
        <tissue evidence="16">Whole animal</tissue>
    </source>
</reference>
<dbReference type="InterPro" id="IPR015088">
    <property type="entry name" value="Znf_DNA-dir_DNA_pol_B_alpha"/>
</dbReference>
<dbReference type="GO" id="GO:0003887">
    <property type="term" value="F:DNA-directed DNA polymerase activity"/>
    <property type="evidence" value="ECO:0007669"/>
    <property type="project" value="UniProtKB-KW"/>
</dbReference>
<evidence type="ECO:0000313" key="16">
    <source>
        <dbReference type="EMBL" id="KAH3827648.1"/>
    </source>
</evidence>
<keyword evidence="4 12" id="KW-0548">Nucleotidyltransferase</keyword>
<evidence type="ECO:0000256" key="3">
    <source>
        <dbReference type="ARBA" id="ARBA00022679"/>
    </source>
</evidence>
<dbReference type="InterPro" id="IPR006133">
    <property type="entry name" value="DNA-dir_DNA_pol_B_exonuc"/>
</dbReference>
<feature type="domain" description="DNA-directed DNA polymerase family B exonuclease" evidence="14">
    <location>
        <begin position="8"/>
        <end position="177"/>
    </location>
</feature>
<evidence type="ECO:0000256" key="12">
    <source>
        <dbReference type="RuleBase" id="RU000442"/>
    </source>
</evidence>
<dbReference type="SUPFAM" id="SSF56672">
    <property type="entry name" value="DNA/RNA polymerases"/>
    <property type="match status" value="1"/>
</dbReference>
<evidence type="ECO:0000256" key="7">
    <source>
        <dbReference type="ARBA" id="ARBA00022771"/>
    </source>
</evidence>
<keyword evidence="8" id="KW-0862">Zinc</keyword>
<keyword evidence="10 12" id="KW-0238">DNA-binding</keyword>
<dbReference type="GO" id="GO:1902975">
    <property type="term" value="P:mitotic DNA replication initiation"/>
    <property type="evidence" value="ECO:0007669"/>
    <property type="project" value="InterPro"/>
</dbReference>
<dbReference type="GO" id="GO:0003688">
    <property type="term" value="F:DNA replication origin binding"/>
    <property type="evidence" value="ECO:0007669"/>
    <property type="project" value="TreeGrafter"/>
</dbReference>
<dbReference type="GO" id="GO:0003697">
    <property type="term" value="F:single-stranded DNA binding"/>
    <property type="evidence" value="ECO:0007669"/>
    <property type="project" value="TreeGrafter"/>
</dbReference>
<dbReference type="InterPro" id="IPR042087">
    <property type="entry name" value="DNA_pol_B_thumb"/>
</dbReference>
<keyword evidence="3 12" id="KW-0808">Transferase</keyword>
<dbReference type="Pfam" id="PF03104">
    <property type="entry name" value="DNA_pol_B_exo1"/>
    <property type="match status" value="1"/>
</dbReference>
<dbReference type="EMBL" id="JAIWYP010000005">
    <property type="protein sequence ID" value="KAH3827648.1"/>
    <property type="molecule type" value="Genomic_DNA"/>
</dbReference>
<accession>A0A9D4H2Y3</accession>
<dbReference type="PROSITE" id="PS00116">
    <property type="entry name" value="DNA_POLYMERASE_B"/>
    <property type="match status" value="1"/>
</dbReference>
<dbReference type="SUPFAM" id="SSF90234">
    <property type="entry name" value="Zinc finger domain of DNA polymerase-alpha"/>
    <property type="match status" value="1"/>
</dbReference>
<dbReference type="FunFam" id="1.10.132.60:FF:000004">
    <property type="entry name" value="DNA polymerase"/>
    <property type="match status" value="1"/>
</dbReference>
<feature type="domain" description="Zinc finger DNA-directed DNA polymerase family B alpha" evidence="15">
    <location>
        <begin position="731"/>
        <end position="850"/>
    </location>
</feature>
<name>A0A9D4H2Y3_DREPO</name>
<dbReference type="Pfam" id="PF00136">
    <property type="entry name" value="DNA_pol_B"/>
    <property type="match status" value="1"/>
</dbReference>
<organism evidence="16 17">
    <name type="scientific">Dreissena polymorpha</name>
    <name type="common">Zebra mussel</name>
    <name type="synonym">Mytilus polymorpha</name>
    <dbReference type="NCBI Taxonomy" id="45954"/>
    <lineage>
        <taxon>Eukaryota</taxon>
        <taxon>Metazoa</taxon>
        <taxon>Spiralia</taxon>
        <taxon>Lophotrochozoa</taxon>
        <taxon>Mollusca</taxon>
        <taxon>Bivalvia</taxon>
        <taxon>Autobranchia</taxon>
        <taxon>Heteroconchia</taxon>
        <taxon>Euheterodonta</taxon>
        <taxon>Imparidentia</taxon>
        <taxon>Neoheterodontei</taxon>
        <taxon>Myida</taxon>
        <taxon>Dreissenoidea</taxon>
        <taxon>Dreissenidae</taxon>
        <taxon>Dreissena</taxon>
    </lineage>
</organism>
<keyword evidence="17" id="KW-1185">Reference proteome</keyword>
<dbReference type="InterPro" id="IPR043502">
    <property type="entry name" value="DNA/RNA_pol_sf"/>
</dbReference>
<comment type="catalytic activity">
    <reaction evidence="12">
        <text>DNA(n) + a 2'-deoxyribonucleoside 5'-triphosphate = DNA(n+1) + diphosphate</text>
        <dbReference type="Rhea" id="RHEA:22508"/>
        <dbReference type="Rhea" id="RHEA-COMP:17339"/>
        <dbReference type="Rhea" id="RHEA-COMP:17340"/>
        <dbReference type="ChEBI" id="CHEBI:33019"/>
        <dbReference type="ChEBI" id="CHEBI:61560"/>
        <dbReference type="ChEBI" id="CHEBI:173112"/>
        <dbReference type="EC" id="2.7.7.7"/>
    </reaction>
</comment>
<reference evidence="16" key="2">
    <citation type="submission" date="2020-11" db="EMBL/GenBank/DDBJ databases">
        <authorList>
            <person name="McCartney M.A."/>
            <person name="Auch B."/>
            <person name="Kono T."/>
            <person name="Mallez S."/>
            <person name="Becker A."/>
            <person name="Gohl D.M."/>
            <person name="Silverstein K.A.T."/>
            <person name="Koren S."/>
            <person name="Bechman K.B."/>
            <person name="Herman A."/>
            <person name="Abrahante J.E."/>
            <person name="Garbe J."/>
        </authorList>
    </citation>
    <scope>NUCLEOTIDE SEQUENCE</scope>
    <source>
        <strain evidence="16">Duluth1</strain>
        <tissue evidence="16">Whole animal</tissue>
    </source>
</reference>
<evidence type="ECO:0000256" key="1">
    <source>
        <dbReference type="ARBA" id="ARBA00004123"/>
    </source>
</evidence>
<evidence type="ECO:0000256" key="11">
    <source>
        <dbReference type="ARBA" id="ARBA00023242"/>
    </source>
</evidence>
<evidence type="ECO:0000313" key="17">
    <source>
        <dbReference type="Proteomes" id="UP000828390"/>
    </source>
</evidence>
<dbReference type="PANTHER" id="PTHR45861:SF1">
    <property type="entry name" value="DNA POLYMERASE ALPHA CATALYTIC SUBUNIT"/>
    <property type="match status" value="1"/>
</dbReference>
<dbReference type="InterPro" id="IPR023211">
    <property type="entry name" value="DNA_pol_palm_dom_sf"/>
</dbReference>
<evidence type="ECO:0000256" key="4">
    <source>
        <dbReference type="ARBA" id="ARBA00022695"/>
    </source>
</evidence>
<evidence type="ECO:0000256" key="8">
    <source>
        <dbReference type="ARBA" id="ARBA00022833"/>
    </source>
</evidence>
<evidence type="ECO:0000256" key="9">
    <source>
        <dbReference type="ARBA" id="ARBA00022932"/>
    </source>
</evidence>
<dbReference type="Pfam" id="PF08996">
    <property type="entry name" value="zf-DNA_Pol"/>
    <property type="match status" value="1"/>
</dbReference>
<dbReference type="Gene3D" id="1.10.3200.20">
    <property type="entry name" value="DNA Polymerase alpha, zinc finger"/>
    <property type="match status" value="1"/>
</dbReference>
<dbReference type="FunFam" id="3.90.1600.10:FF:000022">
    <property type="entry name" value="DNA polymerase"/>
    <property type="match status" value="1"/>
</dbReference>
<evidence type="ECO:0000256" key="5">
    <source>
        <dbReference type="ARBA" id="ARBA00022705"/>
    </source>
</evidence>
<dbReference type="InterPro" id="IPR012337">
    <property type="entry name" value="RNaseH-like_sf"/>
</dbReference>
<dbReference type="GO" id="GO:0008270">
    <property type="term" value="F:zinc ion binding"/>
    <property type="evidence" value="ECO:0007669"/>
    <property type="project" value="UniProtKB-KW"/>
</dbReference>
<keyword evidence="5 12" id="KW-0235">DNA replication</keyword>
<gene>
    <name evidence="16" type="ORF">DPMN_129588</name>
</gene>